<dbReference type="InterPro" id="IPR012334">
    <property type="entry name" value="Pectin_lyas_fold"/>
</dbReference>
<dbReference type="Gene3D" id="2.160.20.10">
    <property type="entry name" value="Single-stranded right-handed beta-helix, Pectin lyase-like"/>
    <property type="match status" value="1"/>
</dbReference>
<proteinExistence type="predicted"/>
<gene>
    <name evidence="4" type="ORF">NYP18_04605</name>
</gene>
<dbReference type="PANTHER" id="PTHR22990:SF15">
    <property type="entry name" value="F-BOX ONLY PROTEIN 10"/>
    <property type="match status" value="1"/>
</dbReference>
<dbReference type="InterPro" id="IPR051550">
    <property type="entry name" value="SCF-Subunits/Alg-Epimerases"/>
</dbReference>
<feature type="domain" description="Periplasmic copper-binding protein NosD beta helix" evidence="3">
    <location>
        <begin position="77"/>
        <end position="242"/>
    </location>
</feature>
<accession>A0ABT2FUM1</accession>
<feature type="signal peptide" evidence="2">
    <location>
        <begin position="1"/>
        <end position="31"/>
    </location>
</feature>
<evidence type="ECO:0000256" key="2">
    <source>
        <dbReference type="SAM" id="SignalP"/>
    </source>
</evidence>
<dbReference type="InterPro" id="IPR007742">
    <property type="entry name" value="NosD_dom"/>
</dbReference>
<dbReference type="SMART" id="SM00710">
    <property type="entry name" value="PbH1"/>
    <property type="match status" value="5"/>
</dbReference>
<dbReference type="Proteomes" id="UP001205965">
    <property type="component" value="Unassembled WGS sequence"/>
</dbReference>
<reference evidence="4 5" key="1">
    <citation type="submission" date="2022-08" db="EMBL/GenBank/DDBJ databases">
        <title>YIM 101645 draft genome.</title>
        <authorList>
            <person name="Chen X."/>
        </authorList>
    </citation>
    <scope>NUCLEOTIDE SEQUENCE [LARGE SCALE GENOMIC DNA]</scope>
    <source>
        <strain evidence="4 5">YIM 101645</strain>
    </source>
</reference>
<organism evidence="4 5">
    <name type="scientific">Corynebacterium lemuris</name>
    <dbReference type="NCBI Taxonomy" id="1859292"/>
    <lineage>
        <taxon>Bacteria</taxon>
        <taxon>Bacillati</taxon>
        <taxon>Actinomycetota</taxon>
        <taxon>Actinomycetes</taxon>
        <taxon>Mycobacteriales</taxon>
        <taxon>Corynebacteriaceae</taxon>
        <taxon>Corynebacterium</taxon>
    </lineage>
</organism>
<dbReference type="InterPro" id="IPR011050">
    <property type="entry name" value="Pectin_lyase_fold/virulence"/>
</dbReference>
<keyword evidence="5" id="KW-1185">Reference proteome</keyword>
<keyword evidence="1" id="KW-0677">Repeat</keyword>
<dbReference type="Pfam" id="PF05048">
    <property type="entry name" value="NosD"/>
    <property type="match status" value="1"/>
</dbReference>
<protein>
    <submittedName>
        <fullName evidence="4">Right-handed parallel beta-helix repeat-containing protein</fullName>
    </submittedName>
</protein>
<name>A0ABT2FUM1_9CORY</name>
<dbReference type="EMBL" id="JANWTC010000002">
    <property type="protein sequence ID" value="MCS5478935.1"/>
    <property type="molecule type" value="Genomic_DNA"/>
</dbReference>
<keyword evidence="2" id="KW-0732">Signal</keyword>
<evidence type="ECO:0000256" key="1">
    <source>
        <dbReference type="ARBA" id="ARBA00022737"/>
    </source>
</evidence>
<dbReference type="RefSeq" id="WP_259427003.1">
    <property type="nucleotide sequence ID" value="NZ_JANWTC010000002.1"/>
</dbReference>
<comment type="caution">
    <text evidence="4">The sequence shown here is derived from an EMBL/GenBank/DDBJ whole genome shotgun (WGS) entry which is preliminary data.</text>
</comment>
<dbReference type="InterPro" id="IPR006626">
    <property type="entry name" value="PbH1"/>
</dbReference>
<feature type="chain" id="PRO_5045131264" evidence="2">
    <location>
        <begin position="32"/>
        <end position="325"/>
    </location>
</feature>
<sequence length="325" mass="32831">MAITLRKLSSVLTVPALALSALVAFSPAAQAATVNVDCNAGGNLAQAVLGAADGDTLQVSGTCDETVFVPRTSTNLTIDGGGTATIAGPDASAPPTGPASFTFFVEGTGLTLKGMTITGGAHAVHLSGPASATILDNTITDSAGAIHLDKDSTGQIGGNTIVNNLGYGINIQENSYARIGFTAPTRGHLPNVIKDNQGPGIIVKQWSGAWISGNEITDNAGHGVEVDRGSHAEIYDNDISNNAGDGIRAANGSGINFEPINSEAPSQVKGNTTHTPNRDHGLVCSTGGYVAGERGSLNGKRGAELIDAGCVTDRKTGQPVFGLSS</sequence>
<dbReference type="PROSITE" id="PS00430">
    <property type="entry name" value="TONB_DEPENDENT_REC_1"/>
    <property type="match status" value="1"/>
</dbReference>
<evidence type="ECO:0000259" key="3">
    <source>
        <dbReference type="Pfam" id="PF05048"/>
    </source>
</evidence>
<dbReference type="PANTHER" id="PTHR22990">
    <property type="entry name" value="F-BOX ONLY PROTEIN"/>
    <property type="match status" value="1"/>
</dbReference>
<evidence type="ECO:0000313" key="4">
    <source>
        <dbReference type="EMBL" id="MCS5478935.1"/>
    </source>
</evidence>
<dbReference type="SUPFAM" id="SSF51126">
    <property type="entry name" value="Pectin lyase-like"/>
    <property type="match status" value="1"/>
</dbReference>
<dbReference type="InterPro" id="IPR010916">
    <property type="entry name" value="TonB_box_CS"/>
</dbReference>
<evidence type="ECO:0000313" key="5">
    <source>
        <dbReference type="Proteomes" id="UP001205965"/>
    </source>
</evidence>